<dbReference type="OrthoDB" id="10072532at2759"/>
<keyword evidence="3" id="KW-1185">Reference proteome</keyword>
<organism evidence="2 3">
    <name type="scientific">Trichonephila inaurata madagascariensis</name>
    <dbReference type="NCBI Taxonomy" id="2747483"/>
    <lineage>
        <taxon>Eukaryota</taxon>
        <taxon>Metazoa</taxon>
        <taxon>Ecdysozoa</taxon>
        <taxon>Arthropoda</taxon>
        <taxon>Chelicerata</taxon>
        <taxon>Arachnida</taxon>
        <taxon>Araneae</taxon>
        <taxon>Araneomorphae</taxon>
        <taxon>Entelegynae</taxon>
        <taxon>Araneoidea</taxon>
        <taxon>Nephilidae</taxon>
        <taxon>Trichonephila</taxon>
        <taxon>Trichonephila inaurata</taxon>
    </lineage>
</organism>
<feature type="region of interest" description="Disordered" evidence="1">
    <location>
        <begin position="35"/>
        <end position="81"/>
    </location>
</feature>
<protein>
    <submittedName>
        <fullName evidence="2">Uncharacterized protein</fullName>
    </submittedName>
</protein>
<dbReference type="AlphaFoldDB" id="A0A8X6WVT7"/>
<evidence type="ECO:0000256" key="1">
    <source>
        <dbReference type="SAM" id="MobiDB-lite"/>
    </source>
</evidence>
<evidence type="ECO:0000313" key="3">
    <source>
        <dbReference type="Proteomes" id="UP000886998"/>
    </source>
</evidence>
<gene>
    <name evidence="2" type="ORF">TNIN_186091</name>
</gene>
<comment type="caution">
    <text evidence="2">The sequence shown here is derived from an EMBL/GenBank/DDBJ whole genome shotgun (WGS) entry which is preliminary data.</text>
</comment>
<dbReference type="EMBL" id="BMAV01002456">
    <property type="protein sequence ID" value="GFY41354.1"/>
    <property type="molecule type" value="Genomic_DNA"/>
</dbReference>
<proteinExistence type="predicted"/>
<accession>A0A8X6WVT7</accession>
<name>A0A8X6WVT7_9ARAC</name>
<reference evidence="2" key="1">
    <citation type="submission" date="2020-08" db="EMBL/GenBank/DDBJ databases">
        <title>Multicomponent nature underlies the extraordinary mechanical properties of spider dragline silk.</title>
        <authorList>
            <person name="Kono N."/>
            <person name="Nakamura H."/>
            <person name="Mori M."/>
            <person name="Yoshida Y."/>
            <person name="Ohtoshi R."/>
            <person name="Malay A.D."/>
            <person name="Moran D.A.P."/>
            <person name="Tomita M."/>
            <person name="Numata K."/>
            <person name="Arakawa K."/>
        </authorList>
    </citation>
    <scope>NUCLEOTIDE SEQUENCE</scope>
</reference>
<evidence type="ECO:0000313" key="2">
    <source>
        <dbReference type="EMBL" id="GFY41354.1"/>
    </source>
</evidence>
<dbReference type="Proteomes" id="UP000886998">
    <property type="component" value="Unassembled WGS sequence"/>
</dbReference>
<sequence>MGKLFNPNKYIQCCFEKEESYEHSTLTNRTNEVSKLGGFNLGDNQPVVARPVTPPPPPPPGVLMKPVPPPAVPKKSASSRRDELLKQLKAVEDAIARKRAKFC</sequence>
<feature type="compositionally biased region" description="Pro residues" evidence="1">
    <location>
        <begin position="52"/>
        <end position="72"/>
    </location>
</feature>